<dbReference type="RefSeq" id="WP_380040795.1">
    <property type="nucleotide sequence ID" value="NZ_JBHSEH010000022.1"/>
</dbReference>
<sequence length="483" mass="50884">MTDNNRPLDVVILAAGQGTRMKSALPKVLHPVAGRPMVAWAVKSAKDLGARQVVVVTGHGAEKVEAALADSGVTFARQDQQLGTGHAFLCGVDALSGQGQQADVLVLYGDTPLLRTQTLQALIDDHRTRNSALTILSGELEDATGYGRIIRDDTGAVERIVEQKDASEAEKAVREFNSGVYVMDARAPELARQITNDNKAGEYYLTDLLGLYRAQGAQAGAFKLTDADEVLGANDRQGLADLGAILRRRINREHMAAGVTLQAPETIFIEDTVSLGRDVTIEPGVILRGQTQVADRVVVGAYSVVTDSVLAEGAIIKAHSVLEGASVGAGSDVGPFARLRPGTQLGAGVHIGNFVETKNARLDAGVKAGHLAYLGDVTIGAETNVGAGTIVANFDGVNKHQSTVGAGVFIGSNTTLIAPRVVGDAAFVAAGSAVHEDVPEGAMAVARGKQRNIEGWSRRYWGGLREKVQVKLPWLAGWLDRQG</sequence>
<dbReference type="NCBIfam" id="TIGR01173">
    <property type="entry name" value="glmU"/>
    <property type="match status" value="1"/>
</dbReference>
<evidence type="ECO:0000313" key="21">
    <source>
        <dbReference type="Proteomes" id="UP001595998"/>
    </source>
</evidence>
<dbReference type="InterPro" id="IPR056729">
    <property type="entry name" value="GMPPB_C"/>
</dbReference>
<dbReference type="InterPro" id="IPR005882">
    <property type="entry name" value="Bifunctional_GlmU"/>
</dbReference>
<dbReference type="Gene3D" id="3.90.550.10">
    <property type="entry name" value="Spore Coat Polysaccharide Biosynthesis Protein SpsA, Chain A"/>
    <property type="match status" value="1"/>
</dbReference>
<comment type="subcellular location">
    <subcellularLocation>
        <location evidence="17">Cytoplasm</location>
    </subcellularLocation>
</comment>
<dbReference type="NCBIfam" id="NF010938">
    <property type="entry name" value="PRK14358.1"/>
    <property type="match status" value="1"/>
</dbReference>
<comment type="cofactor">
    <cofactor evidence="17">
        <name>Mg(2+)</name>
        <dbReference type="ChEBI" id="CHEBI:18420"/>
    </cofactor>
    <text evidence="17">Binds 1 Mg(2+) ion per subunit.</text>
</comment>
<dbReference type="Pfam" id="PF12804">
    <property type="entry name" value="NTP_transf_3"/>
    <property type="match status" value="1"/>
</dbReference>
<dbReference type="InterPro" id="IPR011004">
    <property type="entry name" value="Trimer_LpxA-like_sf"/>
</dbReference>
<comment type="similarity">
    <text evidence="1 17">In the C-terminal section; belongs to the transferase hexapeptide repeat family.</text>
</comment>
<keyword evidence="9 17" id="KW-0133">Cell shape</keyword>
<dbReference type="GO" id="GO:0019134">
    <property type="term" value="F:glucosamine-1-phosphate N-acetyltransferase activity"/>
    <property type="evidence" value="ECO:0007669"/>
    <property type="project" value="UniProtKB-EC"/>
</dbReference>
<name>A0ABV8XRV1_9DEIO</name>
<feature type="binding site" evidence="17">
    <location>
        <begin position="83"/>
        <end position="84"/>
    </location>
    <ligand>
        <name>UDP-N-acetyl-alpha-D-glucosamine</name>
        <dbReference type="ChEBI" id="CHEBI:57705"/>
    </ligand>
</feature>
<accession>A0ABV8XRV1</accession>
<dbReference type="EC" id="2.3.1.157" evidence="17"/>
<feature type="binding site" evidence="17">
    <location>
        <position position="234"/>
    </location>
    <ligand>
        <name>UDP-N-acetyl-alpha-D-glucosamine</name>
        <dbReference type="ChEBI" id="CHEBI:57705"/>
    </ligand>
</feature>
<feature type="binding site" evidence="17">
    <location>
        <begin position="13"/>
        <end position="16"/>
    </location>
    <ligand>
        <name>UDP-N-acetyl-alpha-D-glucosamine</name>
        <dbReference type="ChEBI" id="CHEBI:57705"/>
    </ligand>
</feature>
<evidence type="ECO:0000256" key="10">
    <source>
        <dbReference type="ARBA" id="ARBA00022984"/>
    </source>
</evidence>
<feature type="binding site" evidence="17">
    <location>
        <position position="430"/>
    </location>
    <ligand>
        <name>acetyl-CoA</name>
        <dbReference type="ChEBI" id="CHEBI:57288"/>
    </ligand>
</feature>
<dbReference type="EC" id="2.7.7.23" evidence="17"/>
<comment type="pathway">
    <text evidence="17">Nucleotide-sugar biosynthesis; UDP-N-acetyl-alpha-D-glucosamine biosynthesis; N-acetyl-alpha-D-glucosamine 1-phosphate from alpha-D-glucosamine 6-phosphate (route II): step 2/2.</text>
</comment>
<feature type="binding site" evidence="17">
    <location>
        <begin position="108"/>
        <end position="110"/>
    </location>
    <ligand>
        <name>UDP-N-acetyl-alpha-D-glucosamine</name>
        <dbReference type="ChEBI" id="CHEBI:57705"/>
    </ligand>
</feature>
<dbReference type="InterPro" id="IPR038009">
    <property type="entry name" value="GlmU_C_LbH"/>
</dbReference>
<feature type="binding site" evidence="17">
    <location>
        <position position="384"/>
    </location>
    <ligand>
        <name>UDP-N-acetyl-alpha-D-glucosamine</name>
        <dbReference type="ChEBI" id="CHEBI:57705"/>
    </ligand>
</feature>
<keyword evidence="21" id="KW-1185">Reference proteome</keyword>
<evidence type="ECO:0000256" key="6">
    <source>
        <dbReference type="ARBA" id="ARBA00022723"/>
    </source>
</evidence>
<feature type="region of interest" description="N-acetyltransferase" evidence="17">
    <location>
        <begin position="258"/>
        <end position="483"/>
    </location>
</feature>
<keyword evidence="10 17" id="KW-0573">Peptidoglycan synthesis</keyword>
<evidence type="ECO:0000256" key="14">
    <source>
        <dbReference type="ARBA" id="ARBA00048247"/>
    </source>
</evidence>
<feature type="binding site" evidence="17">
    <location>
        <position position="147"/>
    </location>
    <ligand>
        <name>UDP-N-acetyl-alpha-D-glucosamine</name>
        <dbReference type="ChEBI" id="CHEBI:57705"/>
    </ligand>
</feature>
<dbReference type="SUPFAM" id="SSF53448">
    <property type="entry name" value="Nucleotide-diphospho-sugar transferases"/>
    <property type="match status" value="1"/>
</dbReference>
<dbReference type="CDD" id="cd02540">
    <property type="entry name" value="GT2_GlmU_N_bac"/>
    <property type="match status" value="1"/>
</dbReference>
<feature type="binding site" evidence="17">
    <location>
        <position position="412"/>
    </location>
    <ligand>
        <name>acetyl-CoA</name>
        <dbReference type="ChEBI" id="CHEBI:57288"/>
    </ligand>
</feature>
<feature type="binding site" evidence="17">
    <location>
        <position position="27"/>
    </location>
    <ligand>
        <name>UDP-N-acetyl-alpha-D-glucosamine</name>
        <dbReference type="ChEBI" id="CHEBI:57705"/>
    </ligand>
</feature>
<dbReference type="SUPFAM" id="SSF51161">
    <property type="entry name" value="Trimeric LpxA-like enzymes"/>
    <property type="match status" value="1"/>
</dbReference>
<comment type="similarity">
    <text evidence="2 17">In the N-terminal section; belongs to the N-acetylglucosamine-1-phosphate uridyltransferase family.</text>
</comment>
<dbReference type="PANTHER" id="PTHR43584">
    <property type="entry name" value="NUCLEOTIDYL TRANSFERASE"/>
    <property type="match status" value="1"/>
</dbReference>
<organism evidence="20 21">
    <name type="scientific">Deinococcus navajonensis</name>
    <dbReference type="NCBI Taxonomy" id="309884"/>
    <lineage>
        <taxon>Bacteria</taxon>
        <taxon>Thermotogati</taxon>
        <taxon>Deinococcota</taxon>
        <taxon>Deinococci</taxon>
        <taxon>Deinococcales</taxon>
        <taxon>Deinococcaceae</taxon>
        <taxon>Deinococcus</taxon>
    </lineage>
</organism>
<feature type="binding site" evidence="17">
    <location>
        <position position="447"/>
    </location>
    <ligand>
        <name>acetyl-CoA</name>
        <dbReference type="ChEBI" id="CHEBI:57288"/>
    </ligand>
</feature>
<evidence type="ECO:0000256" key="2">
    <source>
        <dbReference type="ARBA" id="ARBA00007947"/>
    </source>
</evidence>
<evidence type="ECO:0000256" key="7">
    <source>
        <dbReference type="ARBA" id="ARBA00022737"/>
    </source>
</evidence>
<dbReference type="InterPro" id="IPR050065">
    <property type="entry name" value="GlmU-like"/>
</dbReference>
<evidence type="ECO:0000256" key="5">
    <source>
        <dbReference type="ARBA" id="ARBA00022695"/>
    </source>
</evidence>
<keyword evidence="7 17" id="KW-0677">Repeat</keyword>
<keyword evidence="6 17" id="KW-0479">Metal-binding</keyword>
<keyword evidence="8 17" id="KW-0460">Magnesium</keyword>
<dbReference type="CDD" id="cd03353">
    <property type="entry name" value="LbH_GlmU_C"/>
    <property type="match status" value="1"/>
</dbReference>
<keyword evidence="13 17" id="KW-0961">Cell wall biogenesis/degradation</keyword>
<feature type="binding site" evidence="17">
    <location>
        <position position="358"/>
    </location>
    <ligand>
        <name>UDP-N-acetyl-alpha-D-glucosamine</name>
        <dbReference type="ChEBI" id="CHEBI:57705"/>
    </ligand>
</feature>
<keyword evidence="3 17" id="KW-0963">Cytoplasm</keyword>
<feature type="active site" description="Proton acceptor" evidence="17">
    <location>
        <position position="370"/>
    </location>
</feature>
<evidence type="ECO:0000256" key="8">
    <source>
        <dbReference type="ARBA" id="ARBA00022842"/>
    </source>
</evidence>
<feature type="binding site" evidence="17">
    <location>
        <position position="177"/>
    </location>
    <ligand>
        <name>UDP-N-acetyl-alpha-D-glucosamine</name>
        <dbReference type="ChEBI" id="CHEBI:57705"/>
    </ligand>
</feature>
<comment type="caution">
    <text evidence="20">The sequence shown here is derived from an EMBL/GenBank/DDBJ whole genome shotgun (WGS) entry which is preliminary data.</text>
</comment>
<feature type="domain" description="Mannose-1-phosphate guanyltransferase C-terminal" evidence="19">
    <location>
        <begin position="271"/>
        <end position="355"/>
    </location>
</feature>
<evidence type="ECO:0000256" key="15">
    <source>
        <dbReference type="ARBA" id="ARBA00048493"/>
    </source>
</evidence>
<comment type="function">
    <text evidence="16 17">Catalyzes the last two sequential reactions in the de novo biosynthetic pathway for UDP-N-acetylglucosamine (UDP-GlcNAc). The C-terminal domain catalyzes the transfer of acetyl group from acetyl coenzyme A to glucosamine-1-phosphate (GlcN-1-P) to produce N-acetylglucosamine-1-phosphate (GlcNAc-1-P), which is converted into UDP-GlcNAc by the transfer of uridine 5-monophosphate (from uridine 5-triphosphate), a reaction catalyzed by the N-terminal domain.</text>
</comment>
<comment type="caution">
    <text evidence="17">Lacks conserved residue(s) required for the propagation of feature annotation.</text>
</comment>
<comment type="pathway">
    <text evidence="17">Nucleotide-sugar biosynthesis; UDP-N-acetyl-alpha-D-glucosamine biosynthesis; UDP-N-acetyl-alpha-D-glucosamine from N-acetyl-alpha-D-glucosamine 1-phosphate: step 1/1.</text>
</comment>
<feature type="binding site" evidence="17">
    <location>
        <position position="340"/>
    </location>
    <ligand>
        <name>UDP-N-acetyl-alpha-D-glucosamine</name>
        <dbReference type="ChEBI" id="CHEBI:57705"/>
    </ligand>
</feature>
<gene>
    <name evidence="17 20" type="primary">glmU</name>
    <name evidence="20" type="ORF">ACFOZ9_14235</name>
</gene>
<dbReference type="InterPro" id="IPR029044">
    <property type="entry name" value="Nucleotide-diphossugar_trans"/>
</dbReference>
<dbReference type="Proteomes" id="UP001595998">
    <property type="component" value="Unassembled WGS sequence"/>
</dbReference>
<feature type="binding site" evidence="17">
    <location>
        <position position="162"/>
    </location>
    <ligand>
        <name>UDP-N-acetyl-alpha-D-glucosamine</name>
        <dbReference type="ChEBI" id="CHEBI:57705"/>
    </ligand>
</feature>
<feature type="region of interest" description="Linker" evidence="17">
    <location>
        <begin position="237"/>
        <end position="257"/>
    </location>
</feature>
<evidence type="ECO:0000256" key="17">
    <source>
        <dbReference type="HAMAP-Rule" id="MF_01631"/>
    </source>
</evidence>
<keyword evidence="12 17" id="KW-0012">Acyltransferase</keyword>
<evidence type="ECO:0000256" key="11">
    <source>
        <dbReference type="ARBA" id="ARBA00023268"/>
    </source>
</evidence>
<proteinExistence type="inferred from homology"/>
<feature type="binding site" evidence="17">
    <location>
        <position position="387"/>
    </location>
    <ligand>
        <name>acetyl-CoA</name>
        <dbReference type="ChEBI" id="CHEBI:57288"/>
    </ligand>
</feature>
<keyword evidence="5 17" id="KW-0548">Nucleotidyltransferase</keyword>
<dbReference type="Pfam" id="PF25087">
    <property type="entry name" value="GMPPB_C"/>
    <property type="match status" value="1"/>
</dbReference>
<dbReference type="PANTHER" id="PTHR43584:SF3">
    <property type="entry name" value="BIFUNCTIONAL PROTEIN GLMU"/>
    <property type="match status" value="1"/>
</dbReference>
<evidence type="ECO:0000259" key="18">
    <source>
        <dbReference type="Pfam" id="PF12804"/>
    </source>
</evidence>
<comment type="pathway">
    <text evidence="17">Bacterial outer membrane biogenesis; LPS lipid A biosynthesis.</text>
</comment>
<feature type="region of interest" description="Pyrophosphorylase" evidence="17">
    <location>
        <begin position="1"/>
        <end position="236"/>
    </location>
</feature>
<evidence type="ECO:0000256" key="3">
    <source>
        <dbReference type="ARBA" id="ARBA00022490"/>
    </source>
</evidence>
<evidence type="ECO:0000256" key="4">
    <source>
        <dbReference type="ARBA" id="ARBA00022679"/>
    </source>
</evidence>
<comment type="catalytic activity">
    <reaction evidence="15 17">
        <text>N-acetyl-alpha-D-glucosamine 1-phosphate + UTP + H(+) = UDP-N-acetyl-alpha-D-glucosamine + diphosphate</text>
        <dbReference type="Rhea" id="RHEA:13509"/>
        <dbReference type="ChEBI" id="CHEBI:15378"/>
        <dbReference type="ChEBI" id="CHEBI:33019"/>
        <dbReference type="ChEBI" id="CHEBI:46398"/>
        <dbReference type="ChEBI" id="CHEBI:57705"/>
        <dbReference type="ChEBI" id="CHEBI:57776"/>
        <dbReference type="EC" id="2.7.7.23"/>
    </reaction>
</comment>
<dbReference type="InterPro" id="IPR025877">
    <property type="entry name" value="MobA-like_NTP_Trfase"/>
</dbReference>
<evidence type="ECO:0000256" key="12">
    <source>
        <dbReference type="ARBA" id="ARBA00023315"/>
    </source>
</evidence>
<evidence type="ECO:0000256" key="16">
    <source>
        <dbReference type="ARBA" id="ARBA00049628"/>
    </source>
</evidence>
<evidence type="ECO:0000256" key="9">
    <source>
        <dbReference type="ARBA" id="ARBA00022960"/>
    </source>
</evidence>
<feature type="binding site" evidence="17">
    <location>
        <position position="110"/>
    </location>
    <ligand>
        <name>Mg(2+)</name>
        <dbReference type="ChEBI" id="CHEBI:18420"/>
    </ligand>
</feature>
<protein>
    <recommendedName>
        <fullName evidence="17">Bifunctional protein GlmU</fullName>
    </recommendedName>
    <domain>
        <recommendedName>
            <fullName evidence="17">UDP-N-acetylglucosamine pyrophosphorylase</fullName>
            <ecNumber evidence="17">2.7.7.23</ecNumber>
        </recommendedName>
        <alternativeName>
            <fullName evidence="17">N-acetylglucosamine-1-phosphate uridyltransferase</fullName>
        </alternativeName>
    </domain>
    <domain>
        <recommendedName>
            <fullName evidence="17">Glucosamine-1-phosphate N-acetyltransferase</fullName>
            <ecNumber evidence="17">2.3.1.157</ecNumber>
        </recommendedName>
    </domain>
</protein>
<keyword evidence="11 17" id="KW-0511">Multifunctional enzyme</keyword>
<reference evidence="21" key="1">
    <citation type="journal article" date="2019" name="Int. J. Syst. Evol. Microbiol.">
        <title>The Global Catalogue of Microorganisms (GCM) 10K type strain sequencing project: providing services to taxonomists for standard genome sequencing and annotation.</title>
        <authorList>
            <consortium name="The Broad Institute Genomics Platform"/>
            <consortium name="The Broad Institute Genome Sequencing Center for Infectious Disease"/>
            <person name="Wu L."/>
            <person name="Ma J."/>
        </authorList>
    </citation>
    <scope>NUCLEOTIDE SEQUENCE [LARGE SCALE GENOMIC DNA]</scope>
    <source>
        <strain evidence="21">CCUG 56029</strain>
    </source>
</reference>
<dbReference type="EMBL" id="JBHSEH010000022">
    <property type="protein sequence ID" value="MFC4427372.1"/>
    <property type="molecule type" value="Genomic_DNA"/>
</dbReference>
<feature type="binding site" evidence="17">
    <location>
        <position position="234"/>
    </location>
    <ligand>
        <name>Mg(2+)</name>
        <dbReference type="ChEBI" id="CHEBI:18420"/>
    </ligand>
</feature>
<dbReference type="Gene3D" id="2.160.10.10">
    <property type="entry name" value="Hexapeptide repeat proteins"/>
    <property type="match status" value="1"/>
</dbReference>
<dbReference type="HAMAP" id="MF_01631">
    <property type="entry name" value="GlmU"/>
    <property type="match status" value="1"/>
</dbReference>
<evidence type="ECO:0000256" key="13">
    <source>
        <dbReference type="ARBA" id="ARBA00023316"/>
    </source>
</evidence>
<evidence type="ECO:0000259" key="19">
    <source>
        <dbReference type="Pfam" id="PF25087"/>
    </source>
</evidence>
<comment type="catalytic activity">
    <reaction evidence="14 17">
        <text>alpha-D-glucosamine 1-phosphate + acetyl-CoA = N-acetyl-alpha-D-glucosamine 1-phosphate + CoA + H(+)</text>
        <dbReference type="Rhea" id="RHEA:13725"/>
        <dbReference type="ChEBI" id="CHEBI:15378"/>
        <dbReference type="ChEBI" id="CHEBI:57287"/>
        <dbReference type="ChEBI" id="CHEBI:57288"/>
        <dbReference type="ChEBI" id="CHEBI:57776"/>
        <dbReference type="ChEBI" id="CHEBI:58516"/>
        <dbReference type="EC" id="2.3.1.157"/>
    </reaction>
</comment>
<keyword evidence="4 17" id="KW-0808">Transferase</keyword>
<dbReference type="GO" id="GO:0003977">
    <property type="term" value="F:UDP-N-acetylglucosamine diphosphorylase activity"/>
    <property type="evidence" value="ECO:0007669"/>
    <property type="project" value="UniProtKB-EC"/>
</dbReference>
<evidence type="ECO:0000313" key="20">
    <source>
        <dbReference type="EMBL" id="MFC4427372.1"/>
    </source>
</evidence>
<evidence type="ECO:0000256" key="1">
    <source>
        <dbReference type="ARBA" id="ARBA00007707"/>
    </source>
</evidence>
<comment type="subunit">
    <text evidence="17">Homotrimer.</text>
</comment>
<feature type="binding site" evidence="17">
    <location>
        <position position="373"/>
    </location>
    <ligand>
        <name>UDP-N-acetyl-alpha-D-glucosamine</name>
        <dbReference type="ChEBI" id="CHEBI:57705"/>
    </ligand>
</feature>
<feature type="domain" description="MobA-like NTP transferase" evidence="18">
    <location>
        <begin position="10"/>
        <end position="135"/>
    </location>
</feature>
<feature type="binding site" evidence="17">
    <location>
        <position position="78"/>
    </location>
    <ligand>
        <name>UDP-N-acetyl-alpha-D-glucosamine</name>
        <dbReference type="ChEBI" id="CHEBI:57705"/>
    </ligand>
</feature>